<comment type="caution">
    <text evidence="2">The sequence shown here is derived from an EMBL/GenBank/DDBJ whole genome shotgun (WGS) entry which is preliminary data.</text>
</comment>
<keyword evidence="1" id="KW-1133">Transmembrane helix</keyword>
<reference evidence="2 3" key="1">
    <citation type="submission" date="2023-05" db="EMBL/GenBank/DDBJ databases">
        <title>Actinoplanes sp. NEAU-A12 genome sequencing.</title>
        <authorList>
            <person name="Wang Z.-S."/>
        </authorList>
    </citation>
    <scope>NUCLEOTIDE SEQUENCE [LARGE SCALE GENOMIC DNA]</scope>
    <source>
        <strain evidence="2 3">NEAU-A12</strain>
    </source>
</reference>
<evidence type="ECO:0008006" key="4">
    <source>
        <dbReference type="Google" id="ProtNLM"/>
    </source>
</evidence>
<evidence type="ECO:0000313" key="2">
    <source>
        <dbReference type="EMBL" id="MDI6097183.1"/>
    </source>
</evidence>
<sequence length="277" mass="29705">MSERDDRARDDRARDDLARDDLARDDLARDDLARDDLARDDLARDDLALELRDLGVRLRVPPAVDQREAVRARLTAPAPRRRRVGLRVAALAAALAASVAAVAPARAAVVEVIGDLLRVAGVEVRREPPRDPLPATPSALPSSRVTALDEARRVAGFPLGVPAALGEPERVLLADRVVTFSYSGGAVRFDQFDGRLDTTFFKTSPDARFVEIGGAVTGAAWVPGPHPVTYVGSDGVERTETARLAGPALIWTTGPVTYRLEGIVTLEEAIAVATSVR</sequence>
<dbReference type="EMBL" id="JASCTH010000001">
    <property type="protein sequence ID" value="MDI6097183.1"/>
    <property type="molecule type" value="Genomic_DNA"/>
</dbReference>
<gene>
    <name evidence="2" type="ORF">QLQ12_00985</name>
</gene>
<evidence type="ECO:0000313" key="3">
    <source>
        <dbReference type="Proteomes" id="UP001241758"/>
    </source>
</evidence>
<organism evidence="2 3">
    <name type="scientific">Actinoplanes sandaracinus</name>
    <dbReference type="NCBI Taxonomy" id="3045177"/>
    <lineage>
        <taxon>Bacteria</taxon>
        <taxon>Bacillati</taxon>
        <taxon>Actinomycetota</taxon>
        <taxon>Actinomycetes</taxon>
        <taxon>Micromonosporales</taxon>
        <taxon>Micromonosporaceae</taxon>
        <taxon>Actinoplanes</taxon>
    </lineage>
</organism>
<accession>A0ABT6WBT3</accession>
<dbReference type="RefSeq" id="WP_282756433.1">
    <property type="nucleotide sequence ID" value="NZ_JASCTH010000001.1"/>
</dbReference>
<feature type="transmembrane region" description="Helical" evidence="1">
    <location>
        <begin position="84"/>
        <end position="103"/>
    </location>
</feature>
<keyword evidence="1" id="KW-0812">Transmembrane</keyword>
<protein>
    <recommendedName>
        <fullName evidence="4">DUF4367 domain-containing protein</fullName>
    </recommendedName>
</protein>
<keyword evidence="1" id="KW-0472">Membrane</keyword>
<dbReference type="Proteomes" id="UP001241758">
    <property type="component" value="Unassembled WGS sequence"/>
</dbReference>
<name>A0ABT6WBT3_9ACTN</name>
<keyword evidence="3" id="KW-1185">Reference proteome</keyword>
<evidence type="ECO:0000256" key="1">
    <source>
        <dbReference type="SAM" id="Phobius"/>
    </source>
</evidence>
<proteinExistence type="predicted"/>